<dbReference type="InterPro" id="IPR052700">
    <property type="entry name" value="Carb_kinase_PfkB-like"/>
</dbReference>
<comment type="caution">
    <text evidence="5">The sequence shown here is derived from an EMBL/GenBank/DDBJ whole genome shotgun (WGS) entry which is preliminary data.</text>
</comment>
<dbReference type="CDD" id="cd01166">
    <property type="entry name" value="KdgK"/>
    <property type="match status" value="1"/>
</dbReference>
<evidence type="ECO:0000256" key="1">
    <source>
        <dbReference type="ARBA" id="ARBA00010688"/>
    </source>
</evidence>
<keyword evidence="3 5" id="KW-0418">Kinase</keyword>
<evidence type="ECO:0000313" key="5">
    <source>
        <dbReference type="EMBL" id="KUK78834.1"/>
    </source>
</evidence>
<dbReference type="Pfam" id="PF00294">
    <property type="entry name" value="PfkB"/>
    <property type="match status" value="1"/>
</dbReference>
<dbReference type="InterPro" id="IPR011611">
    <property type="entry name" value="PfkB_dom"/>
</dbReference>
<dbReference type="InterPro" id="IPR029056">
    <property type="entry name" value="Ribokinase-like"/>
</dbReference>
<dbReference type="Proteomes" id="UP000053860">
    <property type="component" value="Unassembled WGS sequence"/>
</dbReference>
<dbReference type="GO" id="GO:0016301">
    <property type="term" value="F:kinase activity"/>
    <property type="evidence" value="ECO:0007669"/>
    <property type="project" value="UniProtKB-KW"/>
</dbReference>
<dbReference type="PANTHER" id="PTHR43320">
    <property type="entry name" value="SUGAR KINASE"/>
    <property type="match status" value="1"/>
</dbReference>
<name>A0A117M1B1_9BACT</name>
<comment type="similarity">
    <text evidence="1">Belongs to the carbohydrate kinase PfkB family.</text>
</comment>
<gene>
    <name evidence="5" type="ORF">XD92_0017</name>
</gene>
<dbReference type="SUPFAM" id="SSF53613">
    <property type="entry name" value="Ribokinase-like"/>
    <property type="match status" value="1"/>
</dbReference>
<accession>A0A117M1B1</accession>
<organism evidence="5 6">
    <name type="scientific">Proteiniphilum acetatigenes</name>
    <dbReference type="NCBI Taxonomy" id="294710"/>
    <lineage>
        <taxon>Bacteria</taxon>
        <taxon>Pseudomonadati</taxon>
        <taxon>Bacteroidota</taxon>
        <taxon>Bacteroidia</taxon>
        <taxon>Bacteroidales</taxon>
        <taxon>Dysgonomonadaceae</taxon>
        <taxon>Proteiniphilum</taxon>
    </lineage>
</organism>
<dbReference type="Gene3D" id="3.40.1190.20">
    <property type="match status" value="1"/>
</dbReference>
<evidence type="ECO:0000256" key="2">
    <source>
        <dbReference type="ARBA" id="ARBA00022679"/>
    </source>
</evidence>
<proteinExistence type="inferred from homology"/>
<evidence type="ECO:0000256" key="3">
    <source>
        <dbReference type="ARBA" id="ARBA00022777"/>
    </source>
</evidence>
<protein>
    <submittedName>
        <fullName evidence="5">Ribokinase family protein</fullName>
    </submittedName>
</protein>
<evidence type="ECO:0000313" key="6">
    <source>
        <dbReference type="Proteomes" id="UP000053860"/>
    </source>
</evidence>
<feature type="domain" description="Carbohydrate kinase PfkB" evidence="4">
    <location>
        <begin position="9"/>
        <end position="324"/>
    </location>
</feature>
<keyword evidence="2" id="KW-0808">Transferase</keyword>
<evidence type="ECO:0000259" key="4">
    <source>
        <dbReference type="Pfam" id="PF00294"/>
    </source>
</evidence>
<reference evidence="6" key="1">
    <citation type="journal article" date="2015" name="MBio">
        <title>Genome-Resolved Metagenomic Analysis Reveals Roles for Candidate Phyla and Other Microbial Community Members in Biogeochemical Transformations in Oil Reservoirs.</title>
        <authorList>
            <person name="Hu P."/>
            <person name="Tom L."/>
            <person name="Singh A."/>
            <person name="Thomas B.C."/>
            <person name="Baker B.J."/>
            <person name="Piceno Y.M."/>
            <person name="Andersen G.L."/>
            <person name="Banfield J.F."/>
        </authorList>
    </citation>
    <scope>NUCLEOTIDE SEQUENCE [LARGE SCALE GENOMIC DNA]</scope>
</reference>
<dbReference type="AlphaFoldDB" id="A0A117M1B1"/>
<dbReference type="EMBL" id="LGGN01000001">
    <property type="protein sequence ID" value="KUK78834.1"/>
    <property type="molecule type" value="Genomic_DNA"/>
</dbReference>
<dbReference type="PANTHER" id="PTHR43320:SF2">
    <property type="entry name" value="2-DEHYDRO-3-DEOXYGLUCONOKINASE_2-DEHYDRO-3-DEOXYGALACTONOKINASE"/>
    <property type="match status" value="1"/>
</dbReference>
<dbReference type="PATRIC" id="fig|294710.3.peg.800"/>
<sequence>MLKKKMKPSVVTFGEIMLRLMPYNFERFTQTNHFQATYGGGEANVAVSLAQYGNDAWFVTVLPDNPMGQAALHQLRGYGVHTEAIKFNGKRLGIYFLEQGASLRPSRVVYDRGNSAIASAAPDTFDWDTIFANKSWFHFTGITPAISPACAEMTLSAVKAAKQSGLTVSCDLNYRNKLWTRDEAYNVMSDLVQFTDVIIANEADCADVFGIEAENTDVESGKLDEAHYRSVASQMMKLSKAQVIAITLRESLSASDNNWSAMLYDGSDFYTSKKYAIHLVDRVGGGDSFGAGLIHSMLHGKSMTDALEFAVAASALKQTIPGDMNLVSEDEVMEIVNGNLSGRVQR</sequence>